<dbReference type="GO" id="GO:0005886">
    <property type="term" value="C:plasma membrane"/>
    <property type="evidence" value="ECO:0007669"/>
    <property type="project" value="UniProtKB-UniRule"/>
</dbReference>
<dbReference type="STRING" id="1423792.FD09_GL003169"/>
<gene>
    <name evidence="3" type="ORF">FD09_GL003169</name>
</gene>
<comment type="pathway">
    <text evidence="1">Cell wall biogenesis; lipoteichoic acid biosynthesis.</text>
</comment>
<reference evidence="3 4" key="1">
    <citation type="journal article" date="2015" name="Genome Announc.">
        <title>Expanding the biotechnology potential of lactobacilli through comparative genomics of 213 strains and associated genera.</title>
        <authorList>
            <person name="Sun Z."/>
            <person name="Harris H.M."/>
            <person name="McCann A."/>
            <person name="Guo C."/>
            <person name="Argimon S."/>
            <person name="Zhang W."/>
            <person name="Yang X."/>
            <person name="Jeffery I.B."/>
            <person name="Cooney J.C."/>
            <person name="Kagawa T.F."/>
            <person name="Liu W."/>
            <person name="Song Y."/>
            <person name="Salvetti E."/>
            <person name="Wrobel A."/>
            <person name="Rasinkangas P."/>
            <person name="Parkhill J."/>
            <person name="Rea M.C."/>
            <person name="O'Sullivan O."/>
            <person name="Ritari J."/>
            <person name="Douillard F.P."/>
            <person name="Paul Ross R."/>
            <person name="Yang R."/>
            <person name="Briner A.E."/>
            <person name="Felis G.E."/>
            <person name="de Vos W.M."/>
            <person name="Barrangou R."/>
            <person name="Klaenhammer T.R."/>
            <person name="Caufield P.W."/>
            <person name="Cui Y."/>
            <person name="Zhang H."/>
            <person name="O'Toole P.W."/>
        </authorList>
    </citation>
    <scope>NUCLEOTIDE SEQUENCE [LARGE SCALE GENOMIC DNA]</scope>
    <source>
        <strain evidence="3 4">DSM 12744</strain>
    </source>
</reference>
<evidence type="ECO:0000313" key="4">
    <source>
        <dbReference type="Proteomes" id="UP000051330"/>
    </source>
</evidence>
<dbReference type="GO" id="GO:0070395">
    <property type="term" value="P:lipoteichoic acid biosynthetic process"/>
    <property type="evidence" value="ECO:0007669"/>
    <property type="project" value="UniProtKB-UniRule"/>
</dbReference>
<keyword evidence="1" id="KW-1003">Cell membrane</keyword>
<evidence type="ECO:0000256" key="1">
    <source>
        <dbReference type="PIRNR" id="PIRNR021438"/>
    </source>
</evidence>
<protein>
    <recommendedName>
        <fullName evidence="1">Protein DltD</fullName>
    </recommendedName>
</protein>
<keyword evidence="1 2" id="KW-0472">Membrane</keyword>
<dbReference type="NCBIfam" id="TIGR04092">
    <property type="entry name" value="LTA_DltD"/>
    <property type="match status" value="1"/>
</dbReference>
<keyword evidence="2" id="KW-1133">Transmembrane helix</keyword>
<dbReference type="AlphaFoldDB" id="A0A0R1N4H8"/>
<dbReference type="InterPro" id="IPR023896">
    <property type="entry name" value="LTA_DltD"/>
</dbReference>
<dbReference type="PATRIC" id="fig|1423792.3.peg.3263"/>
<dbReference type="RefSeq" id="WP_057821129.1">
    <property type="nucleotide sequence ID" value="NZ_AZEC01000009.1"/>
</dbReference>
<comment type="caution">
    <text evidence="3">The sequence shown here is derived from an EMBL/GenBank/DDBJ whole genome shotgun (WGS) entry which is preliminary data.</text>
</comment>
<sequence>MKLFKRLWLIFGPILIAMLGVVALLFWPGNYGYANQATVDKAAISLSPNVFKGSLMKREAFKENYVPFIGSSELSRMDPFHPTVLAEKYNRNYRPFLLGSAGTQSLTHFFSLQTVGKELTGKKAVVIVSPQWFVQRGIQRNMFSYYYSNLQTNNFLEHANPKDPMAQYAASRLLELPSGSSNTTLTEAIIRIKAGIPLTAYQKEYLKLSERLYDHEDGLFSRLFLRNNEPTINKGLESLPSQYDPQTLDDLATQLGKGETTNNQFGIENHFYSTRVKPMLAKLKNSQTHYNYEYGPEYSDFELLLQFMARHKMKPLFVIPPVNSKWAQYTGLSENMLDNFDRKIQYQLRSQGFDQIVDMTYVGDEPYFMQDTIHLGWRGWLQLDSSVAPYLSKKVKTPEYKINKSFYTTKWQKTDPSKVPDLR</sequence>
<evidence type="ECO:0000313" key="3">
    <source>
        <dbReference type="EMBL" id="KRL12298.1"/>
    </source>
</evidence>
<dbReference type="OrthoDB" id="1700484at2"/>
<dbReference type="UniPathway" id="UPA00556"/>
<dbReference type="InterPro" id="IPR006998">
    <property type="entry name" value="DltD"/>
</dbReference>
<dbReference type="PANTHER" id="PTHR40039:SF1">
    <property type="entry name" value="PROTEIN DLTD"/>
    <property type="match status" value="1"/>
</dbReference>
<organism evidence="3 4">
    <name type="scientific">Schleiferilactobacillus perolens DSM 12744</name>
    <dbReference type="NCBI Taxonomy" id="1423792"/>
    <lineage>
        <taxon>Bacteria</taxon>
        <taxon>Bacillati</taxon>
        <taxon>Bacillota</taxon>
        <taxon>Bacilli</taxon>
        <taxon>Lactobacillales</taxon>
        <taxon>Lactobacillaceae</taxon>
        <taxon>Schleiferilactobacillus</taxon>
    </lineage>
</organism>
<dbReference type="Pfam" id="PF04914">
    <property type="entry name" value="DltD"/>
    <property type="match status" value="1"/>
</dbReference>
<dbReference type="EMBL" id="AZEC01000009">
    <property type="protein sequence ID" value="KRL12298.1"/>
    <property type="molecule type" value="Genomic_DNA"/>
</dbReference>
<feature type="transmembrane region" description="Helical" evidence="2">
    <location>
        <begin position="7"/>
        <end position="27"/>
    </location>
</feature>
<dbReference type="PIRSF" id="PIRSF021438">
    <property type="entry name" value="DltD"/>
    <property type="match status" value="1"/>
</dbReference>
<dbReference type="PANTHER" id="PTHR40039">
    <property type="entry name" value="PROTEIN DLTD"/>
    <property type="match status" value="1"/>
</dbReference>
<name>A0A0R1N4H8_9LACO</name>
<evidence type="ECO:0000256" key="2">
    <source>
        <dbReference type="SAM" id="Phobius"/>
    </source>
</evidence>
<dbReference type="Proteomes" id="UP000051330">
    <property type="component" value="Unassembled WGS sequence"/>
</dbReference>
<comment type="similarity">
    <text evidence="1">Belongs to the DltD family.</text>
</comment>
<accession>A0A0R1N4H8</accession>
<keyword evidence="2" id="KW-0812">Transmembrane</keyword>
<keyword evidence="4" id="KW-1185">Reference proteome</keyword>
<proteinExistence type="inferred from homology"/>